<reference evidence="2 3" key="1">
    <citation type="journal article" date="2016" name="Mol. Biol. Evol.">
        <title>Comparative Genomics of Early-Diverging Mushroom-Forming Fungi Provides Insights into the Origins of Lignocellulose Decay Capabilities.</title>
        <authorList>
            <person name="Nagy L.G."/>
            <person name="Riley R."/>
            <person name="Tritt A."/>
            <person name="Adam C."/>
            <person name="Daum C."/>
            <person name="Floudas D."/>
            <person name="Sun H."/>
            <person name="Yadav J.S."/>
            <person name="Pangilinan J."/>
            <person name="Larsson K.H."/>
            <person name="Matsuura K."/>
            <person name="Barry K."/>
            <person name="Labutti K."/>
            <person name="Kuo R."/>
            <person name="Ohm R.A."/>
            <person name="Bhattacharya S.S."/>
            <person name="Shirouzu T."/>
            <person name="Yoshinaga Y."/>
            <person name="Martin F.M."/>
            <person name="Grigoriev I.V."/>
            <person name="Hibbett D.S."/>
        </authorList>
    </citation>
    <scope>NUCLEOTIDE SEQUENCE [LARGE SCALE GENOMIC DNA]</scope>
    <source>
        <strain evidence="2 3">L-15889</strain>
    </source>
</reference>
<evidence type="ECO:0008006" key="4">
    <source>
        <dbReference type="Google" id="ProtNLM"/>
    </source>
</evidence>
<evidence type="ECO:0000256" key="1">
    <source>
        <dbReference type="SAM" id="Phobius"/>
    </source>
</evidence>
<evidence type="ECO:0000313" key="2">
    <source>
        <dbReference type="EMBL" id="KZT70534.1"/>
    </source>
</evidence>
<keyword evidence="3" id="KW-1185">Reference proteome</keyword>
<protein>
    <recommendedName>
        <fullName evidence="4">Transmembrane protein</fullName>
    </recommendedName>
</protein>
<gene>
    <name evidence="2" type="ORF">DAEQUDRAFT_764688</name>
</gene>
<evidence type="ECO:0000313" key="3">
    <source>
        <dbReference type="Proteomes" id="UP000076727"/>
    </source>
</evidence>
<proteinExistence type="predicted"/>
<accession>A0A165RB74</accession>
<dbReference type="Proteomes" id="UP000076727">
    <property type="component" value="Unassembled WGS sequence"/>
</dbReference>
<keyword evidence="1" id="KW-0472">Membrane</keyword>
<keyword evidence="1" id="KW-0812">Transmembrane</keyword>
<feature type="transmembrane region" description="Helical" evidence="1">
    <location>
        <begin position="41"/>
        <end position="61"/>
    </location>
</feature>
<dbReference type="AlphaFoldDB" id="A0A165RB74"/>
<organism evidence="2 3">
    <name type="scientific">Daedalea quercina L-15889</name>
    <dbReference type="NCBI Taxonomy" id="1314783"/>
    <lineage>
        <taxon>Eukaryota</taxon>
        <taxon>Fungi</taxon>
        <taxon>Dikarya</taxon>
        <taxon>Basidiomycota</taxon>
        <taxon>Agaricomycotina</taxon>
        <taxon>Agaricomycetes</taxon>
        <taxon>Polyporales</taxon>
        <taxon>Fomitopsis</taxon>
    </lineage>
</organism>
<name>A0A165RB74_9APHY</name>
<dbReference type="EMBL" id="KV429051">
    <property type="protein sequence ID" value="KZT70534.1"/>
    <property type="molecule type" value="Genomic_DNA"/>
</dbReference>
<dbReference type="OrthoDB" id="2803404at2759"/>
<sequence>MAPTPSLFFTSEAFSPSAVSSAAAAAEDTAYMPSGTANYPLIGVGIAAWVIVCILVICIWLRRGKRSGAGSHWIDDEEKASKHERLLPAFWRKDHGIGGQHGLGFPIPGEKASTVDIEAHAAFPIAPKRARTTAPRLVHFSPRTPTILYAPPATPSYVLHGNVSAGGSCFWAPAWAVQAAEANAKAARSPSFSPTPTPTLSTPSLSPSVYSVDFPEVPAEIVARIRREPLPMFG</sequence>
<keyword evidence="1" id="KW-1133">Transmembrane helix</keyword>